<comment type="catalytic activity">
    <reaction evidence="7">
        <text>(2R)-O-phospho-3-sulfolactate + H2O = (2R)-3-sulfolactate + phosphate</text>
        <dbReference type="Rhea" id="RHEA:23416"/>
        <dbReference type="ChEBI" id="CHEBI:15377"/>
        <dbReference type="ChEBI" id="CHEBI:15597"/>
        <dbReference type="ChEBI" id="CHEBI:43474"/>
        <dbReference type="ChEBI" id="CHEBI:58738"/>
        <dbReference type="EC" id="3.1.3.71"/>
    </reaction>
</comment>
<dbReference type="EMBL" id="BNJG01000001">
    <property type="protein sequence ID" value="GHO55020.1"/>
    <property type="molecule type" value="Genomic_DNA"/>
</dbReference>
<dbReference type="InterPro" id="IPR005238">
    <property type="entry name" value="ComB-like"/>
</dbReference>
<reference evidence="8 9" key="1">
    <citation type="journal article" date="2021" name="Int. J. Syst. Evol. Microbiol.">
        <title>Reticulibacter mediterranei gen. nov., sp. nov., within the new family Reticulibacteraceae fam. nov., and Ktedonospora formicarum gen. nov., sp. nov., Ktedonobacter robiniae sp. nov., Dictyobacter formicarum sp. nov. and Dictyobacter arantiisoli sp. nov., belonging to the class Ktedonobacteria.</title>
        <authorList>
            <person name="Yabe S."/>
            <person name="Zheng Y."/>
            <person name="Wang C.M."/>
            <person name="Sakai Y."/>
            <person name="Abe K."/>
            <person name="Yokota A."/>
            <person name="Donadio S."/>
            <person name="Cavaletti L."/>
            <person name="Monciardini P."/>
        </authorList>
    </citation>
    <scope>NUCLEOTIDE SEQUENCE [LARGE SCALE GENOMIC DNA]</scope>
    <source>
        <strain evidence="8 9">SOSP1-30</strain>
    </source>
</reference>
<dbReference type="PANTHER" id="PTHR37311:SF1">
    <property type="entry name" value="2-PHOSPHOSULFOLACTATE PHOSPHATASE-RELATED"/>
    <property type="match status" value="1"/>
</dbReference>
<gene>
    <name evidence="8" type="ORF">KSB_34950</name>
</gene>
<evidence type="ECO:0000256" key="6">
    <source>
        <dbReference type="ARBA" id="ARBA00022842"/>
    </source>
</evidence>
<dbReference type="SUPFAM" id="SSF142823">
    <property type="entry name" value="ComB-like"/>
    <property type="match status" value="1"/>
</dbReference>
<keyword evidence="6" id="KW-0460">Magnesium</keyword>
<evidence type="ECO:0000256" key="4">
    <source>
        <dbReference type="ARBA" id="ARBA00021948"/>
    </source>
</evidence>
<evidence type="ECO:0000256" key="1">
    <source>
        <dbReference type="ARBA" id="ARBA00001946"/>
    </source>
</evidence>
<evidence type="ECO:0000256" key="2">
    <source>
        <dbReference type="ARBA" id="ARBA00009997"/>
    </source>
</evidence>
<sequence>MYFSQEAYRCRLEWGRRGVAEAAARGDVLVIIDVLSFSSATVTAIARGGRIYPCPLEADTAELARRVQGVAAVWRRKVPQEGRFSLSPATTLSLEPGMCVVLASPNGAACSHYGRSVSHLLVGSLLNAQAVADAVASLLAVNEQRAVSVIACGERWHEPSEDGTLRFALEDYLGAGAILSSLDTFSQSPEARVCVGAFRQVREQLPELLQGSYSGQELIQAGFPQDVERAARLDLYSCVPVMREGFLEQL</sequence>
<name>A0ABQ3UQN8_9CHLR</name>
<evidence type="ECO:0000313" key="9">
    <source>
        <dbReference type="Proteomes" id="UP000654345"/>
    </source>
</evidence>
<comment type="caution">
    <text evidence="8">The sequence shown here is derived from an EMBL/GenBank/DDBJ whole genome shotgun (WGS) entry which is preliminary data.</text>
</comment>
<keyword evidence="5" id="KW-0378">Hydrolase</keyword>
<organism evidence="8 9">
    <name type="scientific">Ktedonobacter robiniae</name>
    <dbReference type="NCBI Taxonomy" id="2778365"/>
    <lineage>
        <taxon>Bacteria</taxon>
        <taxon>Bacillati</taxon>
        <taxon>Chloroflexota</taxon>
        <taxon>Ktedonobacteria</taxon>
        <taxon>Ktedonobacterales</taxon>
        <taxon>Ktedonobacteraceae</taxon>
        <taxon>Ktedonobacter</taxon>
    </lineage>
</organism>
<dbReference type="Gene3D" id="3.90.1560.10">
    <property type="entry name" value="ComB-like"/>
    <property type="match status" value="1"/>
</dbReference>
<accession>A0ABQ3UQN8</accession>
<evidence type="ECO:0000256" key="3">
    <source>
        <dbReference type="ARBA" id="ARBA00012953"/>
    </source>
</evidence>
<dbReference type="EC" id="3.1.3.71" evidence="3"/>
<keyword evidence="9" id="KW-1185">Reference proteome</keyword>
<evidence type="ECO:0000256" key="5">
    <source>
        <dbReference type="ARBA" id="ARBA00022801"/>
    </source>
</evidence>
<protein>
    <recommendedName>
        <fullName evidence="4">Probable 2-phosphosulfolactate phosphatase</fullName>
        <ecNumber evidence="3">3.1.3.71</ecNumber>
    </recommendedName>
</protein>
<dbReference type="Proteomes" id="UP000654345">
    <property type="component" value="Unassembled WGS sequence"/>
</dbReference>
<comment type="similarity">
    <text evidence="2">Belongs to the ComB family.</text>
</comment>
<dbReference type="RefSeq" id="WP_201371669.1">
    <property type="nucleotide sequence ID" value="NZ_BNJG01000001.1"/>
</dbReference>
<comment type="cofactor">
    <cofactor evidence="1">
        <name>Mg(2+)</name>
        <dbReference type="ChEBI" id="CHEBI:18420"/>
    </cofactor>
</comment>
<proteinExistence type="inferred from homology"/>
<dbReference type="Pfam" id="PF04029">
    <property type="entry name" value="2-ph_phosp"/>
    <property type="match status" value="1"/>
</dbReference>
<dbReference type="PANTHER" id="PTHR37311">
    <property type="entry name" value="2-PHOSPHOSULFOLACTATE PHOSPHATASE-RELATED"/>
    <property type="match status" value="1"/>
</dbReference>
<evidence type="ECO:0000313" key="8">
    <source>
        <dbReference type="EMBL" id="GHO55020.1"/>
    </source>
</evidence>
<evidence type="ECO:0000256" key="7">
    <source>
        <dbReference type="ARBA" id="ARBA00033711"/>
    </source>
</evidence>
<dbReference type="InterPro" id="IPR036702">
    <property type="entry name" value="ComB-like_sf"/>
</dbReference>